<reference evidence="1 2" key="1">
    <citation type="submission" date="2018-02" db="EMBL/GenBank/DDBJ databases">
        <title>The genomes of Aspergillus section Nigri reveals drivers in fungal speciation.</title>
        <authorList>
            <consortium name="DOE Joint Genome Institute"/>
            <person name="Vesth T.C."/>
            <person name="Nybo J."/>
            <person name="Theobald S."/>
            <person name="Brandl J."/>
            <person name="Frisvad J.C."/>
            <person name="Nielsen K.F."/>
            <person name="Lyhne E.K."/>
            <person name="Kogle M.E."/>
            <person name="Kuo A."/>
            <person name="Riley R."/>
            <person name="Clum A."/>
            <person name="Nolan M."/>
            <person name="Lipzen A."/>
            <person name="Salamov A."/>
            <person name="Henrissat B."/>
            <person name="Wiebenga A."/>
            <person name="De vries R.P."/>
            <person name="Grigoriev I.V."/>
            <person name="Mortensen U.H."/>
            <person name="Andersen M.R."/>
            <person name="Baker S.E."/>
        </authorList>
    </citation>
    <scope>NUCLEOTIDE SEQUENCE [LARGE SCALE GENOMIC DNA]</scope>
    <source>
        <strain evidence="1 2">CBS 121593</strain>
    </source>
</reference>
<keyword evidence="2" id="KW-1185">Reference proteome</keyword>
<dbReference type="VEuPathDB" id="FungiDB:BO80DRAFT_179674"/>
<organism evidence="1 2">
    <name type="scientific">Aspergillus ibericus CBS 121593</name>
    <dbReference type="NCBI Taxonomy" id="1448316"/>
    <lineage>
        <taxon>Eukaryota</taxon>
        <taxon>Fungi</taxon>
        <taxon>Dikarya</taxon>
        <taxon>Ascomycota</taxon>
        <taxon>Pezizomycotina</taxon>
        <taxon>Eurotiomycetes</taxon>
        <taxon>Eurotiomycetidae</taxon>
        <taxon>Eurotiales</taxon>
        <taxon>Aspergillaceae</taxon>
        <taxon>Aspergillus</taxon>
        <taxon>Aspergillus subgen. Circumdati</taxon>
    </lineage>
</organism>
<dbReference type="EMBL" id="KZ824458">
    <property type="protein sequence ID" value="RAK97930.1"/>
    <property type="molecule type" value="Genomic_DNA"/>
</dbReference>
<dbReference type="Proteomes" id="UP000249402">
    <property type="component" value="Unassembled WGS sequence"/>
</dbReference>
<evidence type="ECO:0000313" key="1">
    <source>
        <dbReference type="EMBL" id="RAK97930.1"/>
    </source>
</evidence>
<proteinExistence type="predicted"/>
<accession>A0A395GQV1</accession>
<dbReference type="RefSeq" id="XP_025572258.1">
    <property type="nucleotide sequence ID" value="XM_025714008.1"/>
</dbReference>
<name>A0A395GQV1_9EURO</name>
<gene>
    <name evidence="1" type="ORF">BO80DRAFT_179674</name>
</gene>
<dbReference type="AlphaFoldDB" id="A0A395GQV1"/>
<sequence>MLVQELREWRWRGRLARLVSQVTGGIPIVETPPGLLSLVIAFAAEKLMEGKPSTIIQDGLRWRTCDCCSDPLTAPQGPAPRVLPQPAWTLLPGSGLLYEGLIPWSSLPCRCCGLQRPMFWSQREPEHDTQHDGGSHSISLTRAFIPNQVLKYYWRV</sequence>
<dbReference type="GeneID" id="37218873"/>
<evidence type="ECO:0000313" key="2">
    <source>
        <dbReference type="Proteomes" id="UP000249402"/>
    </source>
</evidence>
<protein>
    <submittedName>
        <fullName evidence="1">Uncharacterized protein</fullName>
    </submittedName>
</protein>